<dbReference type="Gene3D" id="2.60.40.790">
    <property type="match status" value="1"/>
</dbReference>
<dbReference type="GO" id="GO:0042026">
    <property type="term" value="P:protein refolding"/>
    <property type="evidence" value="ECO:0007669"/>
    <property type="project" value="TreeGrafter"/>
</dbReference>
<feature type="domain" description="SHSP" evidence="3">
    <location>
        <begin position="21"/>
        <end position="128"/>
    </location>
</feature>
<dbReference type="InterPro" id="IPR008978">
    <property type="entry name" value="HSP20-like_chaperone"/>
</dbReference>
<keyword evidence="4" id="KW-1185">Reference proteome</keyword>
<evidence type="ECO:0000259" key="3">
    <source>
        <dbReference type="PROSITE" id="PS01031"/>
    </source>
</evidence>
<evidence type="ECO:0000313" key="5">
    <source>
        <dbReference type="WBParaSite" id="scaffold3528_cov227.g6772"/>
    </source>
</evidence>
<evidence type="ECO:0000313" key="4">
    <source>
        <dbReference type="Proteomes" id="UP000887561"/>
    </source>
</evidence>
<organism evidence="4 5">
    <name type="scientific">Meloidogyne javanica</name>
    <name type="common">Root-knot nematode worm</name>
    <dbReference type="NCBI Taxonomy" id="6303"/>
    <lineage>
        <taxon>Eukaryota</taxon>
        <taxon>Metazoa</taxon>
        <taxon>Ecdysozoa</taxon>
        <taxon>Nematoda</taxon>
        <taxon>Chromadorea</taxon>
        <taxon>Rhabditida</taxon>
        <taxon>Tylenchina</taxon>
        <taxon>Tylenchomorpha</taxon>
        <taxon>Tylenchoidea</taxon>
        <taxon>Meloidogynidae</taxon>
        <taxon>Meloidogyninae</taxon>
        <taxon>Meloidogyne</taxon>
        <taxon>Meloidogyne incognita group</taxon>
    </lineage>
</organism>
<dbReference type="WBParaSite" id="scaffold3528_cov227.g6772">
    <property type="protein sequence ID" value="scaffold3528_cov227.g6772"/>
    <property type="gene ID" value="scaffold3528_cov227.g6772"/>
</dbReference>
<accession>A0A915MF86</accession>
<sequence length="292" mass="33298">MSAAPPSGSIAVEHDSAAQWDWPLQHTDGVVKVHNTKEKFEVGLDVQFFLPHEIEVKVAGQDVLIHCLHEPRKDEHGSVKREIHRSYRLPNDVVPDTLKSHLSNKGVIVTAEIGTALAGNKVKNGSMKGLGFTDAQELTGNKFKNEKPRCIIDENNHKHVGEKFREESFQWLCLETGRWVTGCYFQNETGQWTLLKIGEIGYNGLVRHTCDRYKDNPGLVQYHAEIRDDIPFKTPPNKGENKNLPQFVDKRLKNTPIEWTHQNTAFFIPEDVEPNLKIRYLPQSRNINLPPK</sequence>
<reference evidence="5" key="1">
    <citation type="submission" date="2022-11" db="UniProtKB">
        <authorList>
            <consortium name="WormBaseParasite"/>
        </authorList>
    </citation>
    <scope>IDENTIFICATION</scope>
</reference>
<dbReference type="SUPFAM" id="SSF49764">
    <property type="entry name" value="HSP20-like chaperones"/>
    <property type="match status" value="1"/>
</dbReference>
<dbReference type="GO" id="GO:0051082">
    <property type="term" value="F:unfolded protein binding"/>
    <property type="evidence" value="ECO:0007669"/>
    <property type="project" value="TreeGrafter"/>
</dbReference>
<dbReference type="Proteomes" id="UP000887561">
    <property type="component" value="Unplaced"/>
</dbReference>
<dbReference type="AlphaFoldDB" id="A0A915MF86"/>
<evidence type="ECO:0000256" key="2">
    <source>
        <dbReference type="RuleBase" id="RU003616"/>
    </source>
</evidence>
<protein>
    <submittedName>
        <fullName evidence="5">SHSP domain-containing protein</fullName>
    </submittedName>
</protein>
<dbReference type="PRINTS" id="PR00299">
    <property type="entry name" value="ACRYSTALLIN"/>
</dbReference>
<dbReference type="GO" id="GO:0005634">
    <property type="term" value="C:nucleus"/>
    <property type="evidence" value="ECO:0007669"/>
    <property type="project" value="TreeGrafter"/>
</dbReference>
<evidence type="ECO:0000256" key="1">
    <source>
        <dbReference type="PROSITE-ProRule" id="PRU00285"/>
    </source>
</evidence>
<name>A0A915MF86_MELJA</name>
<dbReference type="PANTHER" id="PTHR45640:SF35">
    <property type="entry name" value="HEAT SHOCK PROTEIN HSP-12.2"/>
    <property type="match status" value="1"/>
</dbReference>
<dbReference type="GO" id="GO:0005737">
    <property type="term" value="C:cytoplasm"/>
    <property type="evidence" value="ECO:0007669"/>
    <property type="project" value="TreeGrafter"/>
</dbReference>
<dbReference type="PROSITE" id="PS01031">
    <property type="entry name" value="SHSP"/>
    <property type="match status" value="1"/>
</dbReference>
<dbReference type="PANTHER" id="PTHR45640">
    <property type="entry name" value="HEAT SHOCK PROTEIN HSP-12.2-RELATED"/>
    <property type="match status" value="1"/>
</dbReference>
<dbReference type="InterPro" id="IPR001436">
    <property type="entry name" value="Alpha-crystallin/sHSP_animal"/>
</dbReference>
<dbReference type="GO" id="GO:0009408">
    <property type="term" value="P:response to heat"/>
    <property type="evidence" value="ECO:0007669"/>
    <property type="project" value="TreeGrafter"/>
</dbReference>
<dbReference type="CDD" id="cd06526">
    <property type="entry name" value="metazoan_ACD"/>
    <property type="match status" value="1"/>
</dbReference>
<dbReference type="InterPro" id="IPR002068">
    <property type="entry name" value="A-crystallin/Hsp20_dom"/>
</dbReference>
<proteinExistence type="inferred from homology"/>
<comment type="similarity">
    <text evidence="1 2">Belongs to the small heat shock protein (HSP20) family.</text>
</comment>
<dbReference type="Pfam" id="PF00011">
    <property type="entry name" value="HSP20"/>
    <property type="match status" value="1"/>
</dbReference>